<feature type="transmembrane region" description="Helical" evidence="2">
    <location>
        <begin position="180"/>
        <end position="202"/>
    </location>
</feature>
<organism evidence="3 4">
    <name type="scientific">Clostridium botulinum C/D str. DC5</name>
    <dbReference type="NCBI Taxonomy" id="1443128"/>
    <lineage>
        <taxon>Bacteria</taxon>
        <taxon>Bacillati</taxon>
        <taxon>Bacillota</taxon>
        <taxon>Clostridia</taxon>
        <taxon>Eubacteriales</taxon>
        <taxon>Clostridiaceae</taxon>
        <taxon>Clostridium</taxon>
    </lineage>
</organism>
<sequence length="413" mass="47346">MLFTLIKNEIIKLMHRKKTLVVIIAFTLLVGFIGFVTYKEATNMQKSQNPENRIKSQQENIKYTEQGKKNASNELKNCKDEVRKKALINELKDYDNQIKEYNNMIEEIKQEVKKGKPNWRVTLQNRIKESESMLKDKNTNEREKNYINNNLQKYKYLLQNNIEPQEENYDVRATGFIEGLFKLLGMIFLLFGIIIFASDMVSGEYTPPTMKFLLTEPVSRGKILFAKFISVLISSIVLIVGIEIIAFVVFGLIFKFGDMSYPVQVGTKYVKDLLLSQQNGKTVFKVVAGSTYIIPMWKYVVNMFLFQTAFIVAAVSFTFLLSTIMKSSMISMALSVVLAIVFNIFTLMGFLRGYAHYLFSTFGDPSDILTGEIIQRYGNMSMTPGIVIGVLVTWTVICYIISHIVFTKKDILI</sequence>
<dbReference type="GO" id="GO:0005886">
    <property type="term" value="C:plasma membrane"/>
    <property type="evidence" value="ECO:0007669"/>
    <property type="project" value="UniProtKB-SubCell"/>
</dbReference>
<dbReference type="Pfam" id="PF12679">
    <property type="entry name" value="ABC2_membrane_2"/>
    <property type="match status" value="1"/>
</dbReference>
<gene>
    <name evidence="3" type="ORF">Z955_10600</name>
</gene>
<feature type="transmembrane region" description="Helical" evidence="2">
    <location>
        <begin position="223"/>
        <end position="254"/>
    </location>
</feature>
<dbReference type="Proteomes" id="UP000030014">
    <property type="component" value="Unassembled WGS sequence"/>
</dbReference>
<feature type="transmembrane region" description="Helical" evidence="2">
    <location>
        <begin position="299"/>
        <end position="321"/>
    </location>
</feature>
<evidence type="ECO:0000256" key="2">
    <source>
        <dbReference type="SAM" id="Phobius"/>
    </source>
</evidence>
<evidence type="ECO:0000313" key="4">
    <source>
        <dbReference type="Proteomes" id="UP000030014"/>
    </source>
</evidence>
<proteinExistence type="predicted"/>
<dbReference type="EMBL" id="JDRY01000047">
    <property type="protein sequence ID" value="KGM98712.1"/>
    <property type="molecule type" value="Genomic_DNA"/>
</dbReference>
<keyword evidence="2" id="KW-0472">Membrane</keyword>
<feature type="transmembrane region" description="Helical" evidence="2">
    <location>
        <begin position="20"/>
        <end position="38"/>
    </location>
</feature>
<comment type="caution">
    <text evidence="3">The sequence shown here is derived from an EMBL/GenBank/DDBJ whole genome shotgun (WGS) entry which is preliminary data.</text>
</comment>
<dbReference type="PANTHER" id="PTHR37305">
    <property type="entry name" value="INTEGRAL MEMBRANE PROTEIN-RELATED"/>
    <property type="match status" value="1"/>
</dbReference>
<feature type="transmembrane region" description="Helical" evidence="2">
    <location>
        <begin position="386"/>
        <end position="406"/>
    </location>
</feature>
<dbReference type="GO" id="GO:0140359">
    <property type="term" value="F:ABC-type transporter activity"/>
    <property type="evidence" value="ECO:0007669"/>
    <property type="project" value="InterPro"/>
</dbReference>
<keyword evidence="2" id="KW-1133">Transmembrane helix</keyword>
<dbReference type="AlphaFoldDB" id="A0A0A0ICT0"/>
<keyword evidence="1" id="KW-0175">Coiled coil</keyword>
<keyword evidence="2" id="KW-0812">Transmembrane</keyword>
<accession>A0A0A0ICT0</accession>
<dbReference type="PANTHER" id="PTHR37305:SF1">
    <property type="entry name" value="MEMBRANE PROTEIN"/>
    <property type="match status" value="1"/>
</dbReference>
<reference evidence="3 4" key="1">
    <citation type="submission" date="2014-01" db="EMBL/GenBank/DDBJ databases">
        <title>Plasmidome dynamics in the species complex Clostridium novyi sensu lato converts strains of independent lineages into distinctly different pathogens.</title>
        <authorList>
            <person name="Skarin H."/>
            <person name="Segerman B."/>
        </authorList>
    </citation>
    <scope>NUCLEOTIDE SEQUENCE [LARGE SCALE GENOMIC DNA]</scope>
    <source>
        <strain evidence="3 4">DC5</strain>
    </source>
</reference>
<name>A0A0A0ICT0_CLOBO</name>
<feature type="coiled-coil region" evidence="1">
    <location>
        <begin position="84"/>
        <end position="140"/>
    </location>
</feature>
<dbReference type="RefSeq" id="WP_039256393.1">
    <property type="nucleotide sequence ID" value="NZ_JDRY01000047.1"/>
</dbReference>
<protein>
    <submittedName>
        <fullName evidence="3">ABC transporter permease</fullName>
    </submittedName>
</protein>
<feature type="transmembrane region" description="Helical" evidence="2">
    <location>
        <begin position="333"/>
        <end position="355"/>
    </location>
</feature>
<evidence type="ECO:0000256" key="1">
    <source>
        <dbReference type="SAM" id="Coils"/>
    </source>
</evidence>
<evidence type="ECO:0000313" key="3">
    <source>
        <dbReference type="EMBL" id="KGM98712.1"/>
    </source>
</evidence>